<dbReference type="NCBIfam" id="TIGR00689">
    <property type="entry name" value="rpiB_lacA_lacB"/>
    <property type="match status" value="1"/>
</dbReference>
<keyword evidence="2" id="KW-0413">Isomerase</keyword>
<dbReference type="GO" id="GO:0019316">
    <property type="term" value="P:D-allose catabolic process"/>
    <property type="evidence" value="ECO:0007669"/>
    <property type="project" value="TreeGrafter"/>
</dbReference>
<dbReference type="Proteomes" id="UP000034290">
    <property type="component" value="Unassembled WGS sequence"/>
</dbReference>
<evidence type="ECO:0000313" key="3">
    <source>
        <dbReference type="Proteomes" id="UP000034290"/>
    </source>
</evidence>
<dbReference type="AlphaFoldDB" id="A0A0G2AT11"/>
<accession>A0A0G2AT11</accession>
<dbReference type="InterPro" id="IPR036569">
    <property type="entry name" value="RpiB_LacA_LacB_sf"/>
</dbReference>
<comment type="similarity">
    <text evidence="1">Belongs to the LacAB/RpiB family.</text>
</comment>
<proteinExistence type="inferred from homology"/>
<organism evidence="2 3">
    <name type="scientific">Candidatus Giovannonibacteria bacterium GW2011_GWA2_53_7</name>
    <dbReference type="NCBI Taxonomy" id="1618650"/>
    <lineage>
        <taxon>Bacteria</taxon>
        <taxon>Candidatus Giovannoniibacteriota</taxon>
    </lineage>
</organism>
<dbReference type="Gene3D" id="3.40.1400.10">
    <property type="entry name" value="Sugar-phosphate isomerase, RpiB/LacA/LacB"/>
    <property type="match status" value="1"/>
</dbReference>
<dbReference type="InterPro" id="IPR003500">
    <property type="entry name" value="RpiB_LacA_LacB"/>
</dbReference>
<comment type="caution">
    <text evidence="2">The sequence shown here is derived from an EMBL/GenBank/DDBJ whole genome shotgun (WGS) entry which is preliminary data.</text>
</comment>
<dbReference type="GO" id="GO:0009052">
    <property type="term" value="P:pentose-phosphate shunt, non-oxidative branch"/>
    <property type="evidence" value="ECO:0007669"/>
    <property type="project" value="TreeGrafter"/>
</dbReference>
<dbReference type="EMBL" id="LCRM01000035">
    <property type="protein sequence ID" value="KKW35969.1"/>
    <property type="molecule type" value="Genomic_DNA"/>
</dbReference>
<name>A0A0G2AT11_9BACT</name>
<feature type="non-terminal residue" evidence="2">
    <location>
        <position position="1"/>
    </location>
</feature>
<dbReference type="PANTHER" id="PTHR30345">
    <property type="entry name" value="RIBOSE-5-PHOSPHATE ISOMERASE B"/>
    <property type="match status" value="1"/>
</dbReference>
<evidence type="ECO:0000313" key="2">
    <source>
        <dbReference type="EMBL" id="KKW35969.1"/>
    </source>
</evidence>
<dbReference type="PANTHER" id="PTHR30345:SF0">
    <property type="entry name" value="DNA DAMAGE-REPAIR_TOLERATION PROTEIN DRT102"/>
    <property type="match status" value="1"/>
</dbReference>
<sequence length="95" mass="10251">PGSLGIVACGNAQGVCIVANKVRGVRAVTGFSEYAAESSRADDNANVLCLPGRTLTTEEAKAITKKWLETEFSQAERHKRRLEKVAEIEEAEFGV</sequence>
<dbReference type="Pfam" id="PF02502">
    <property type="entry name" value="LacAB_rpiB"/>
    <property type="match status" value="1"/>
</dbReference>
<protein>
    <submittedName>
        <fullName evidence="2">Sugar-phosphate isomerase, RpiB/LacA/LacB family</fullName>
    </submittedName>
</protein>
<dbReference type="GO" id="GO:0004751">
    <property type="term" value="F:ribose-5-phosphate isomerase activity"/>
    <property type="evidence" value="ECO:0007669"/>
    <property type="project" value="TreeGrafter"/>
</dbReference>
<gene>
    <name evidence="2" type="ORF">UY81_C0035G0008</name>
</gene>
<evidence type="ECO:0000256" key="1">
    <source>
        <dbReference type="ARBA" id="ARBA00008754"/>
    </source>
</evidence>
<dbReference type="SUPFAM" id="SSF89623">
    <property type="entry name" value="Ribose/Galactose isomerase RpiB/AlsB"/>
    <property type="match status" value="1"/>
</dbReference>
<reference evidence="2 3" key="1">
    <citation type="journal article" date="2015" name="Nature">
        <title>rRNA introns, odd ribosomes, and small enigmatic genomes across a large radiation of phyla.</title>
        <authorList>
            <person name="Brown C.T."/>
            <person name="Hug L.A."/>
            <person name="Thomas B.C."/>
            <person name="Sharon I."/>
            <person name="Castelle C.J."/>
            <person name="Singh A."/>
            <person name="Wilkins M.J."/>
            <person name="Williams K.H."/>
            <person name="Banfield J.F."/>
        </authorList>
    </citation>
    <scope>NUCLEOTIDE SEQUENCE [LARGE SCALE GENOMIC DNA]</scope>
</reference>